<gene>
    <name evidence="1" type="ORF">COA71_12690</name>
</gene>
<comment type="caution">
    <text evidence="1">The sequence shown here is derived from an EMBL/GenBank/DDBJ whole genome shotgun (WGS) entry which is preliminary data.</text>
</comment>
<accession>A0A2A5C827</accession>
<organism evidence="1 2">
    <name type="scientific">SAR86 cluster bacterium</name>
    <dbReference type="NCBI Taxonomy" id="2030880"/>
    <lineage>
        <taxon>Bacteria</taxon>
        <taxon>Pseudomonadati</taxon>
        <taxon>Pseudomonadota</taxon>
        <taxon>Gammaproteobacteria</taxon>
        <taxon>SAR86 cluster</taxon>
    </lineage>
</organism>
<evidence type="ECO:0008006" key="3">
    <source>
        <dbReference type="Google" id="ProtNLM"/>
    </source>
</evidence>
<dbReference type="Proteomes" id="UP000228987">
    <property type="component" value="Unassembled WGS sequence"/>
</dbReference>
<name>A0A2A5C827_9GAMM</name>
<proteinExistence type="predicted"/>
<sequence length="175" mass="19191">MNIKTPNLANSLIAIVSALLLIAAATEFFWPLNIQTDIETNTDASVEISIPINLASIVNPTNNYSIISDRPLFTVDRQPYQAPIQELPPETTAPSSTPELEPEEEINFSIQGIILSPQTQIALLKLGNSSDVQRVRVGESIESWEITAIENNQVVIQKNGNVRTLLLIENSTNAN</sequence>
<dbReference type="AlphaFoldDB" id="A0A2A5C827"/>
<evidence type="ECO:0000313" key="2">
    <source>
        <dbReference type="Proteomes" id="UP000228987"/>
    </source>
</evidence>
<reference evidence="2" key="1">
    <citation type="submission" date="2017-08" db="EMBL/GenBank/DDBJ databases">
        <title>A dynamic microbial community with high functional redundancy inhabits the cold, oxic subseafloor aquifer.</title>
        <authorList>
            <person name="Tully B.J."/>
            <person name="Wheat C.G."/>
            <person name="Glazer B.T."/>
            <person name="Huber J.A."/>
        </authorList>
    </citation>
    <scope>NUCLEOTIDE SEQUENCE [LARGE SCALE GENOMIC DNA]</scope>
</reference>
<evidence type="ECO:0000313" key="1">
    <source>
        <dbReference type="EMBL" id="PCJ40019.1"/>
    </source>
</evidence>
<protein>
    <recommendedName>
        <fullName evidence="3">Type II secretion system protein GspC N-terminal domain-containing protein</fullName>
    </recommendedName>
</protein>
<dbReference type="EMBL" id="NVWI01000011">
    <property type="protein sequence ID" value="PCJ40019.1"/>
    <property type="molecule type" value="Genomic_DNA"/>
</dbReference>
<dbReference type="Gene3D" id="2.30.30.830">
    <property type="match status" value="1"/>
</dbReference>